<evidence type="ECO:0000313" key="3">
    <source>
        <dbReference type="Proteomes" id="UP000070779"/>
    </source>
</evidence>
<dbReference type="PATRIC" id="fig|28037.238.peg.2354"/>
<keyword evidence="1" id="KW-0472">Membrane</keyword>
<keyword evidence="1" id="KW-1133">Transmembrane helix</keyword>
<gene>
    <name evidence="2" type="ORF">SMIDD22_01989</name>
</gene>
<accession>A0A139R6V9</accession>
<reference evidence="2 3" key="1">
    <citation type="submission" date="2016-01" db="EMBL/GenBank/DDBJ databases">
        <title>Highly variable Streptococcus oralis are common among viridans streptococci isolated from primates.</title>
        <authorList>
            <person name="Denapaite D."/>
            <person name="Rieger M."/>
            <person name="Koendgen S."/>
            <person name="Brueckner R."/>
            <person name="Ochigava I."/>
            <person name="Kappeler P."/>
            <person name="Maetz-Rensing K."/>
            <person name="Leendertz F."/>
            <person name="Hakenbeck R."/>
        </authorList>
    </citation>
    <scope>NUCLEOTIDE SEQUENCE [LARGE SCALE GENOMIC DNA]</scope>
    <source>
        <strain evidence="2 3">DD22</strain>
    </source>
</reference>
<evidence type="ECO:0000313" key="2">
    <source>
        <dbReference type="EMBL" id="KXU10510.1"/>
    </source>
</evidence>
<proteinExistence type="predicted"/>
<organism evidence="2 3">
    <name type="scientific">Streptococcus mitis</name>
    <dbReference type="NCBI Taxonomy" id="28037"/>
    <lineage>
        <taxon>Bacteria</taxon>
        <taxon>Bacillati</taxon>
        <taxon>Bacillota</taxon>
        <taxon>Bacilli</taxon>
        <taxon>Lactobacillales</taxon>
        <taxon>Streptococcaceae</taxon>
        <taxon>Streptococcus</taxon>
        <taxon>Streptococcus mitis group</taxon>
    </lineage>
</organism>
<dbReference type="AlphaFoldDB" id="A0A139R6V9"/>
<feature type="transmembrane region" description="Helical" evidence="1">
    <location>
        <begin position="28"/>
        <end position="50"/>
    </location>
</feature>
<comment type="caution">
    <text evidence="2">The sequence shown here is derived from an EMBL/GenBank/DDBJ whole genome shotgun (WGS) entry which is preliminary data.</text>
</comment>
<name>A0A139R6V9_STRMT</name>
<dbReference type="EMBL" id="LQZD01000465">
    <property type="protein sequence ID" value="KXU10510.1"/>
    <property type="molecule type" value="Genomic_DNA"/>
</dbReference>
<protein>
    <submittedName>
        <fullName evidence="2">Uncharacterized protein</fullName>
    </submittedName>
</protein>
<keyword evidence="1" id="KW-0812">Transmembrane</keyword>
<dbReference type="Proteomes" id="UP000070779">
    <property type="component" value="Unassembled WGS sequence"/>
</dbReference>
<evidence type="ECO:0000256" key="1">
    <source>
        <dbReference type="SAM" id="Phobius"/>
    </source>
</evidence>
<sequence>MLLFPNIKILPYLSLQFAYAMTANSESIFYTLIVTLAVIVIFNLGGLAVFKKKSL</sequence>